<organism evidence="2 3">
    <name type="scientific">Colletotrichum navitas</name>
    <dbReference type="NCBI Taxonomy" id="681940"/>
    <lineage>
        <taxon>Eukaryota</taxon>
        <taxon>Fungi</taxon>
        <taxon>Dikarya</taxon>
        <taxon>Ascomycota</taxon>
        <taxon>Pezizomycotina</taxon>
        <taxon>Sordariomycetes</taxon>
        <taxon>Hypocreomycetidae</taxon>
        <taxon>Glomerellales</taxon>
        <taxon>Glomerellaceae</taxon>
        <taxon>Colletotrichum</taxon>
        <taxon>Colletotrichum graminicola species complex</taxon>
    </lineage>
</organism>
<dbReference type="Gene3D" id="3.40.50.1110">
    <property type="entry name" value="SGNH hydrolase"/>
    <property type="match status" value="1"/>
</dbReference>
<dbReference type="PANTHER" id="PTHR37981:SF1">
    <property type="entry name" value="SGNH HYDROLASE-TYPE ESTERASE DOMAIN-CONTAINING PROTEIN"/>
    <property type="match status" value="1"/>
</dbReference>
<keyword evidence="3" id="KW-1185">Reference proteome</keyword>
<protein>
    <submittedName>
        <fullName evidence="2">Kinetoplastid membrane protein 11</fullName>
    </submittedName>
</protein>
<evidence type="ECO:0000313" key="2">
    <source>
        <dbReference type="EMBL" id="KAK1580597.1"/>
    </source>
</evidence>
<name>A0AAD8V2A9_9PEZI</name>
<dbReference type="GO" id="GO:0016788">
    <property type="term" value="F:hydrolase activity, acting on ester bonds"/>
    <property type="evidence" value="ECO:0007669"/>
    <property type="project" value="InterPro"/>
</dbReference>
<dbReference type="PANTHER" id="PTHR37981">
    <property type="entry name" value="LIPASE 2"/>
    <property type="match status" value="1"/>
</dbReference>
<reference evidence="2" key="1">
    <citation type="submission" date="2021-06" db="EMBL/GenBank/DDBJ databases">
        <title>Comparative genomics, transcriptomics and evolutionary studies reveal genomic signatures of adaptation to plant cell wall in hemibiotrophic fungi.</title>
        <authorList>
            <consortium name="DOE Joint Genome Institute"/>
            <person name="Baroncelli R."/>
            <person name="Diaz J.F."/>
            <person name="Benocci T."/>
            <person name="Peng M."/>
            <person name="Battaglia E."/>
            <person name="Haridas S."/>
            <person name="Andreopoulos W."/>
            <person name="Labutti K."/>
            <person name="Pangilinan J."/>
            <person name="Floch G.L."/>
            <person name="Makela M.R."/>
            <person name="Henrissat B."/>
            <person name="Grigoriev I.V."/>
            <person name="Crouch J.A."/>
            <person name="De Vries R.P."/>
            <person name="Sukno S.A."/>
            <person name="Thon M.R."/>
        </authorList>
    </citation>
    <scope>NUCLEOTIDE SEQUENCE</scope>
    <source>
        <strain evidence="2">CBS 125086</strain>
    </source>
</reference>
<evidence type="ECO:0000256" key="1">
    <source>
        <dbReference type="SAM" id="SignalP"/>
    </source>
</evidence>
<sequence>MLLSWWQCATIAVAIGPVSGLAVSYRSSNASMPILSSRQSLEDFDPDDLSYIQKLAAIGDSYSAGIGAGNRLGSVVNALDPQSDWVCSRYDQSYPSFVDGDARLGNRATRNFQFKSCSGATSSEVIEHQIPNLDGNQDVILLSAGQLAESGRLIDSATFAGNLDKVIAAAQSKLSLKYAKFFATDMSSECDGVTWSTWLNELYNKFKLEKAYLTQGRRQKMNELVDKVNKKLAEAVERAGNSVKFIEYDKYVGYYGGRYCEAGVDESTSGAKTRTGLMFYELNTWDPLGSSPWKRSNDDALEGTFDGEQDIMAQDRIEGDASAASIPASADNDSFTTAAFEIQVPSFLPDG</sequence>
<dbReference type="SUPFAM" id="SSF52266">
    <property type="entry name" value="SGNH hydrolase"/>
    <property type="match status" value="1"/>
</dbReference>
<feature type="chain" id="PRO_5041958660" evidence="1">
    <location>
        <begin position="21"/>
        <end position="351"/>
    </location>
</feature>
<dbReference type="EMBL" id="JAHLJV010000053">
    <property type="protein sequence ID" value="KAK1580597.1"/>
    <property type="molecule type" value="Genomic_DNA"/>
</dbReference>
<dbReference type="GO" id="GO:0006629">
    <property type="term" value="P:lipid metabolic process"/>
    <property type="evidence" value="ECO:0007669"/>
    <property type="project" value="TreeGrafter"/>
</dbReference>
<dbReference type="GeneID" id="85445607"/>
<evidence type="ECO:0000313" key="3">
    <source>
        <dbReference type="Proteomes" id="UP001230504"/>
    </source>
</evidence>
<comment type="caution">
    <text evidence="2">The sequence shown here is derived from an EMBL/GenBank/DDBJ whole genome shotgun (WGS) entry which is preliminary data.</text>
</comment>
<dbReference type="Proteomes" id="UP001230504">
    <property type="component" value="Unassembled WGS sequence"/>
</dbReference>
<dbReference type="InterPro" id="IPR036514">
    <property type="entry name" value="SGNH_hydro_sf"/>
</dbReference>
<dbReference type="InterPro" id="IPR037460">
    <property type="entry name" value="SEST-like"/>
</dbReference>
<proteinExistence type="predicted"/>
<dbReference type="AlphaFoldDB" id="A0AAD8V2A9"/>
<accession>A0AAD8V2A9</accession>
<keyword evidence="1" id="KW-0732">Signal</keyword>
<gene>
    <name evidence="2" type="ORF">LY79DRAFT_592061</name>
</gene>
<dbReference type="RefSeq" id="XP_060411630.1">
    <property type="nucleotide sequence ID" value="XM_060561367.1"/>
</dbReference>
<feature type="signal peptide" evidence="1">
    <location>
        <begin position="1"/>
        <end position="20"/>
    </location>
</feature>